<gene>
    <name evidence="4" type="ORF">SPI02_06190</name>
</gene>
<accession>A0A239U167</accession>
<feature type="transmembrane region" description="Helical" evidence="2">
    <location>
        <begin position="15"/>
        <end position="33"/>
    </location>
</feature>
<evidence type="ECO:0000256" key="1">
    <source>
        <dbReference type="SAM" id="MobiDB-lite"/>
    </source>
</evidence>
<dbReference type="InterPro" id="IPR010994">
    <property type="entry name" value="RuvA_2-like"/>
</dbReference>
<keyword evidence="2" id="KW-0812">Transmembrane</keyword>
<dbReference type="SMART" id="SM00278">
    <property type="entry name" value="HhH1"/>
    <property type="match status" value="2"/>
</dbReference>
<dbReference type="GO" id="GO:0003677">
    <property type="term" value="F:DNA binding"/>
    <property type="evidence" value="ECO:0007669"/>
    <property type="project" value="InterPro"/>
</dbReference>
<evidence type="ECO:0000313" key="4">
    <source>
        <dbReference type="EMBL" id="GEP84034.1"/>
    </source>
</evidence>
<dbReference type="GO" id="GO:0015627">
    <property type="term" value="C:type II protein secretion system complex"/>
    <property type="evidence" value="ECO:0007669"/>
    <property type="project" value="TreeGrafter"/>
</dbReference>
<dbReference type="EMBL" id="BKAR01000005">
    <property type="protein sequence ID" value="GEP84034.1"/>
    <property type="molecule type" value="Genomic_DNA"/>
</dbReference>
<keyword evidence="2" id="KW-0472">Membrane</keyword>
<feature type="region of interest" description="Disordered" evidence="1">
    <location>
        <begin position="41"/>
        <end position="67"/>
    </location>
</feature>
<dbReference type="PANTHER" id="PTHR21180">
    <property type="entry name" value="ENDONUCLEASE/EXONUCLEASE/PHOSPHATASE FAMILY DOMAIN-CONTAINING PROTEIN 1"/>
    <property type="match status" value="1"/>
</dbReference>
<comment type="caution">
    <text evidence="4">The sequence shown here is derived from an EMBL/GenBank/DDBJ whole genome shotgun (WGS) entry which is preliminary data.</text>
</comment>
<feature type="domain" description="Helix-hairpin-helix DNA-binding motif class 1" evidence="3">
    <location>
        <begin position="174"/>
        <end position="193"/>
    </location>
</feature>
<dbReference type="GO" id="GO:0006281">
    <property type="term" value="P:DNA repair"/>
    <property type="evidence" value="ECO:0007669"/>
    <property type="project" value="InterPro"/>
</dbReference>
<organism evidence="4 5">
    <name type="scientific">Staphylococcus piscifermentans</name>
    <dbReference type="NCBI Taxonomy" id="70258"/>
    <lineage>
        <taxon>Bacteria</taxon>
        <taxon>Bacillati</taxon>
        <taxon>Bacillota</taxon>
        <taxon>Bacilli</taxon>
        <taxon>Bacillales</taxon>
        <taxon>Staphylococcaceae</taxon>
        <taxon>Staphylococcus</taxon>
    </lineage>
</organism>
<dbReference type="InterPro" id="IPR003583">
    <property type="entry name" value="Hlx-hairpin-Hlx_DNA-bd_motif"/>
</dbReference>
<dbReference type="Pfam" id="PF12836">
    <property type="entry name" value="HHH_3"/>
    <property type="match status" value="1"/>
</dbReference>
<feature type="domain" description="Helix-hairpin-helix DNA-binding motif class 1" evidence="3">
    <location>
        <begin position="204"/>
        <end position="223"/>
    </location>
</feature>
<dbReference type="OrthoDB" id="9790239at2"/>
<sequence length="226" mass="25549">MLEKLKYYLEHYKQYRYIAAGLVVLVIALLFFIQPKQPENEVQEKQGTEWNHKDNLKNNDNDNKMQSNKKDIQNAQNTKSKKVMVDVKGAVKHPNVYEMSDTQRIKDVVLKAVPTDKADLNQINLSEKLVDQKLIYIPEKGKNASNNLATVSSGAPDNSSATQQKVNLNTAKETELTTVTGVGPSKAKAIIEFRESKGSFDKVEQLKEVKGIGEKSFEKLKDYFTI</sequence>
<dbReference type="NCBIfam" id="TIGR00426">
    <property type="entry name" value="competence protein ComEA helix-hairpin-helix repeat region"/>
    <property type="match status" value="1"/>
</dbReference>
<keyword evidence="5" id="KW-1185">Reference proteome</keyword>
<dbReference type="InterPro" id="IPR051675">
    <property type="entry name" value="Endo/Exo/Phosphatase_dom_1"/>
</dbReference>
<dbReference type="AlphaFoldDB" id="A0A239U167"/>
<dbReference type="PANTHER" id="PTHR21180:SF32">
    <property type="entry name" value="ENDONUCLEASE_EXONUCLEASE_PHOSPHATASE FAMILY DOMAIN-CONTAINING PROTEIN 1"/>
    <property type="match status" value="1"/>
</dbReference>
<evidence type="ECO:0000256" key="2">
    <source>
        <dbReference type="SAM" id="Phobius"/>
    </source>
</evidence>
<dbReference type="InterPro" id="IPR004509">
    <property type="entry name" value="Competence_ComEA_HhH"/>
</dbReference>
<proteinExistence type="predicted"/>
<evidence type="ECO:0000313" key="5">
    <source>
        <dbReference type="Proteomes" id="UP000321736"/>
    </source>
</evidence>
<dbReference type="SUPFAM" id="SSF47781">
    <property type="entry name" value="RuvA domain 2-like"/>
    <property type="match status" value="1"/>
</dbReference>
<keyword evidence="2" id="KW-1133">Transmembrane helix</keyword>
<dbReference type="Gene3D" id="1.10.150.310">
    <property type="entry name" value="Tex RuvX-like domain-like"/>
    <property type="match status" value="1"/>
</dbReference>
<dbReference type="RefSeq" id="WP_095104944.1">
    <property type="nucleotide sequence ID" value="NZ_BKAR01000005.1"/>
</dbReference>
<dbReference type="GO" id="GO:0015628">
    <property type="term" value="P:protein secretion by the type II secretion system"/>
    <property type="evidence" value="ECO:0007669"/>
    <property type="project" value="TreeGrafter"/>
</dbReference>
<reference evidence="4 5" key="1">
    <citation type="submission" date="2019-07" db="EMBL/GenBank/DDBJ databases">
        <title>Whole genome shotgun sequence of Staphylococcus piscifermentans NBRC 109625.</title>
        <authorList>
            <person name="Hosoyama A."/>
            <person name="Uohara A."/>
            <person name="Ohji S."/>
            <person name="Ichikawa N."/>
        </authorList>
    </citation>
    <scope>NUCLEOTIDE SEQUENCE [LARGE SCALE GENOMIC DNA]</scope>
    <source>
        <strain evidence="4 5">NBRC 109625</strain>
    </source>
</reference>
<dbReference type="Proteomes" id="UP000321736">
    <property type="component" value="Unassembled WGS sequence"/>
</dbReference>
<protein>
    <submittedName>
        <fullName evidence="4">Competence protein ComE</fullName>
    </submittedName>
</protein>
<dbReference type="Gene3D" id="3.10.560.10">
    <property type="entry name" value="Outer membrane lipoprotein wza domain like"/>
    <property type="match status" value="1"/>
</dbReference>
<name>A0A239U167_9STAP</name>
<evidence type="ECO:0000259" key="3">
    <source>
        <dbReference type="SMART" id="SM00278"/>
    </source>
</evidence>